<dbReference type="InterPro" id="IPR036388">
    <property type="entry name" value="WH-like_DNA-bd_sf"/>
</dbReference>
<dbReference type="eggNOG" id="arCOG04362">
    <property type="taxonomic scope" value="Archaea"/>
</dbReference>
<gene>
    <name evidence="2" type="ordered locus">Vdis_0821</name>
</gene>
<name>E1QP42_VULDI</name>
<dbReference type="GeneID" id="9751750"/>
<keyword evidence="1" id="KW-0472">Membrane</keyword>
<dbReference type="HOGENOM" id="CLU_1021656_0_0_2"/>
<protein>
    <submittedName>
        <fullName evidence="2">Transcriptional regulator, ArsR family</fullName>
    </submittedName>
</protein>
<dbReference type="SUPFAM" id="SSF46785">
    <property type="entry name" value="Winged helix' DNA-binding domain"/>
    <property type="match status" value="1"/>
</dbReference>
<evidence type="ECO:0000313" key="2">
    <source>
        <dbReference type="EMBL" id="ADN50213.1"/>
    </source>
</evidence>
<dbReference type="Proteomes" id="UP000006681">
    <property type="component" value="Chromosome"/>
</dbReference>
<dbReference type="RefSeq" id="WP_013335938.1">
    <property type="nucleotide sequence ID" value="NC_014537.1"/>
</dbReference>
<reference evidence="2 3" key="1">
    <citation type="journal article" date="2010" name="Stand. Genomic Sci.">
        <title>Complete genome sequence of Vulcanisaeta distributa type strain (IC-017).</title>
        <authorList>
            <person name="Mavromatis K."/>
            <person name="Sikorski J."/>
            <person name="Pabst E."/>
            <person name="Teshima H."/>
            <person name="Lapidus A."/>
            <person name="Lucas S."/>
            <person name="Nolan M."/>
            <person name="Glavina Del Rio T."/>
            <person name="Cheng J.F."/>
            <person name="Bruce D."/>
            <person name="Goodwin L."/>
            <person name="Pitluck S."/>
            <person name="Liolios K."/>
            <person name="Ivanova N."/>
            <person name="Mikhailova N."/>
            <person name="Pati A."/>
            <person name="Chen A."/>
            <person name="Palaniappan K."/>
            <person name="Land M."/>
            <person name="Hauser L."/>
            <person name="Chang Y.J."/>
            <person name="Jeffries C.D."/>
            <person name="Rohde M."/>
            <person name="Spring S."/>
            <person name="Goker M."/>
            <person name="Wirth R."/>
            <person name="Woyke T."/>
            <person name="Bristow J."/>
            <person name="Eisen J.A."/>
            <person name="Markowitz V."/>
            <person name="Hugenholtz P."/>
            <person name="Klenk H.P."/>
            <person name="Kyrpides N.C."/>
        </authorList>
    </citation>
    <scope>NUCLEOTIDE SEQUENCE [LARGE SCALE GENOMIC DNA]</scope>
    <source>
        <strain evidence="3">DSM 14429 / JCM 11212 / NBRC 100878 / IC-017</strain>
    </source>
</reference>
<keyword evidence="1" id="KW-0812">Transmembrane</keyword>
<accession>E1QP42</accession>
<evidence type="ECO:0000256" key="1">
    <source>
        <dbReference type="SAM" id="Phobius"/>
    </source>
</evidence>
<evidence type="ECO:0000313" key="3">
    <source>
        <dbReference type="Proteomes" id="UP000006681"/>
    </source>
</evidence>
<feature type="transmembrane region" description="Helical" evidence="1">
    <location>
        <begin position="152"/>
        <end position="174"/>
    </location>
</feature>
<feature type="transmembrane region" description="Helical" evidence="1">
    <location>
        <begin position="252"/>
        <end position="270"/>
    </location>
</feature>
<dbReference type="CDD" id="cd00090">
    <property type="entry name" value="HTH_ARSR"/>
    <property type="match status" value="1"/>
</dbReference>
<keyword evidence="1" id="KW-1133">Transmembrane helix</keyword>
<organism evidence="2 3">
    <name type="scientific">Vulcanisaeta distributa (strain DSM 14429 / JCM 11212 / NBRC 100878 / IC-017)</name>
    <dbReference type="NCBI Taxonomy" id="572478"/>
    <lineage>
        <taxon>Archaea</taxon>
        <taxon>Thermoproteota</taxon>
        <taxon>Thermoprotei</taxon>
        <taxon>Thermoproteales</taxon>
        <taxon>Thermoproteaceae</taxon>
        <taxon>Vulcanisaeta</taxon>
    </lineage>
</organism>
<sequence>MSRDIDDISNIVLKPRRIQILRLLLNQGTMRISDLRKVLNAPVSSIYYDVEILRANGLVIRDGPYVKITSKGRMIIEKIEGLVSSDQETEDSGKRTEELTNILLMRPLTINMYRLGPNTLLIYSMVIIILGLITAFIQNYELLLLVFVEGMNVMPIGITIISLLAYMGIALFIYKYLLGSEIVDIKLLSGILTSLIPLSLYPTIMALLTPWLPPYPLSIIDALLKALLPLISLVILATVLSISSGKPMEYSLLFETLLLLIPSVIIYIVLFK</sequence>
<keyword evidence="3" id="KW-1185">Reference proteome</keyword>
<dbReference type="KEGG" id="vdi:Vdis_0821"/>
<dbReference type="AlphaFoldDB" id="E1QP42"/>
<dbReference type="InterPro" id="IPR036390">
    <property type="entry name" value="WH_DNA-bd_sf"/>
</dbReference>
<dbReference type="Gene3D" id="1.10.10.10">
    <property type="entry name" value="Winged helix-like DNA-binding domain superfamily/Winged helix DNA-binding domain"/>
    <property type="match status" value="1"/>
</dbReference>
<dbReference type="EMBL" id="CP002100">
    <property type="protein sequence ID" value="ADN50213.1"/>
    <property type="molecule type" value="Genomic_DNA"/>
</dbReference>
<feature type="transmembrane region" description="Helical" evidence="1">
    <location>
        <begin position="120"/>
        <end position="140"/>
    </location>
</feature>
<feature type="transmembrane region" description="Helical" evidence="1">
    <location>
        <begin position="186"/>
        <end position="209"/>
    </location>
</feature>
<proteinExistence type="predicted"/>
<feature type="transmembrane region" description="Helical" evidence="1">
    <location>
        <begin position="215"/>
        <end position="240"/>
    </location>
</feature>
<reference evidence="3" key="2">
    <citation type="journal article" date="2010" name="Stand. Genomic Sci.">
        <title>Complete genome sequence of Vulcanisaeta distributa type strain (IC-017T).</title>
        <authorList>
            <person name="Mavromatis K."/>
            <person name="Sikorski J."/>
            <person name="Pabst E."/>
            <person name="Teshima H."/>
            <person name="Lapidus A."/>
            <person name="Lucas S."/>
            <person name="Nolan M."/>
            <person name="Glavina Del Rio T."/>
            <person name="Cheng J."/>
            <person name="Bruce D."/>
            <person name="Goodwin L."/>
            <person name="Pitluck S."/>
            <person name="Liolios K."/>
            <person name="Ivanova N."/>
            <person name="Mikhailova N."/>
            <person name="Pati A."/>
            <person name="Chen A."/>
            <person name="Palaniappan K."/>
            <person name="Land M."/>
            <person name="Hauser L."/>
            <person name="Chang Y."/>
            <person name="Jeffries C."/>
            <person name="Rohde M."/>
            <person name="Spring S."/>
            <person name="Goker M."/>
            <person name="Wirth R."/>
            <person name="Woyke T."/>
            <person name="Bristow J."/>
            <person name="Eisen J."/>
            <person name="Markowitz V."/>
            <person name="Hugenholtz P."/>
            <person name="Klenk H."/>
            <person name="Kyrpides N."/>
        </authorList>
    </citation>
    <scope>NUCLEOTIDE SEQUENCE [LARGE SCALE GENOMIC DNA]</scope>
    <source>
        <strain evidence="3">DSM 14429 / JCM 11212 / NBRC 100878 / IC-017</strain>
    </source>
</reference>
<dbReference type="STRING" id="572478.Vdis_0821"/>
<dbReference type="OrthoDB" id="28340at2157"/>
<dbReference type="InterPro" id="IPR011991">
    <property type="entry name" value="ArsR-like_HTH"/>
</dbReference>